<evidence type="ECO:0000256" key="4">
    <source>
        <dbReference type="ARBA" id="ARBA00022989"/>
    </source>
</evidence>
<evidence type="ECO:0000256" key="2">
    <source>
        <dbReference type="ARBA" id="ARBA00022679"/>
    </source>
</evidence>
<comment type="caution">
    <text evidence="8">The sequence shown here is derived from an EMBL/GenBank/DDBJ whole genome shotgun (WGS) entry which is preliminary data.</text>
</comment>
<evidence type="ECO:0000256" key="7">
    <source>
        <dbReference type="ARBA" id="ARBA00023180"/>
    </source>
</evidence>
<dbReference type="PANTHER" id="PTHR12137:SF54">
    <property type="entry name" value="CARBOHYDRATE SULFOTRANSFERASE"/>
    <property type="match status" value="1"/>
</dbReference>
<reference evidence="8 9" key="1">
    <citation type="submission" date="2022-05" db="EMBL/GenBank/DDBJ databases">
        <title>Seasonal and diel survey of microbial diversity of the Tyrrhenian coast.</title>
        <authorList>
            <person name="Gattoni G."/>
            <person name="Corral P."/>
        </authorList>
    </citation>
    <scope>NUCLEOTIDE SEQUENCE [LARGE SCALE GENOMIC DNA]</scope>
    <source>
        <strain evidence="8 9">V10</strain>
    </source>
</reference>
<keyword evidence="7" id="KW-0325">Glycoprotein</keyword>
<sequence>MSLHPGRLAGGRASRTCALVYREVPKAACSTIGQLLYHADHGNFFTGDIHDAGPEALQWPDPAFDTALGQPDRMIFAAVRNPYSRLLACFFDKVSTQQRDGSFYRGNLRDVLTQHYGADLDAKADPRPAFRRFVLFIRDTLRNRDRFWYDRHWTPQAQHLRSFTVNGLLFDHLFTVETFASGVAPILTRIPPDRRPALLPRFNVTRRPDLPTESYFDDLTLHLVHEIYRWDFDLFGYAAFEPAQRTATHPLDLDAINQRLADPHPPHWACLGG</sequence>
<dbReference type="PANTHER" id="PTHR12137">
    <property type="entry name" value="CARBOHYDRATE SULFOTRANSFERASE"/>
    <property type="match status" value="1"/>
</dbReference>
<proteinExistence type="predicted"/>
<dbReference type="EMBL" id="JALZWP010000011">
    <property type="protein sequence ID" value="MCL1629395.1"/>
    <property type="molecule type" value="Genomic_DNA"/>
</dbReference>
<name>A0ABT0M4T1_9RHOB</name>
<dbReference type="RefSeq" id="WP_249059203.1">
    <property type="nucleotide sequence ID" value="NZ_JALZWP010000011.1"/>
</dbReference>
<evidence type="ECO:0000256" key="6">
    <source>
        <dbReference type="ARBA" id="ARBA00023136"/>
    </source>
</evidence>
<keyword evidence="6" id="KW-0472">Membrane</keyword>
<keyword evidence="5" id="KW-0333">Golgi apparatus</keyword>
<evidence type="ECO:0000256" key="5">
    <source>
        <dbReference type="ARBA" id="ARBA00023034"/>
    </source>
</evidence>
<evidence type="ECO:0000256" key="1">
    <source>
        <dbReference type="ARBA" id="ARBA00004323"/>
    </source>
</evidence>
<keyword evidence="2" id="KW-0808">Transferase</keyword>
<gene>
    <name evidence="8" type="ORF">M3N55_11690</name>
</gene>
<evidence type="ECO:0000313" key="9">
    <source>
        <dbReference type="Proteomes" id="UP001202550"/>
    </source>
</evidence>
<dbReference type="InterPro" id="IPR018011">
    <property type="entry name" value="Carb_sulfotrans_8-10"/>
</dbReference>
<protein>
    <submittedName>
        <fullName evidence="8">Sulfotransferase family protein</fullName>
    </submittedName>
</protein>
<organism evidence="8 9">
    <name type="scientific">Roseinatronobacter domitianus</name>
    <dbReference type="NCBI Taxonomy" id="2940293"/>
    <lineage>
        <taxon>Bacteria</taxon>
        <taxon>Pseudomonadati</taxon>
        <taxon>Pseudomonadota</taxon>
        <taxon>Alphaproteobacteria</taxon>
        <taxon>Rhodobacterales</taxon>
        <taxon>Paracoccaceae</taxon>
        <taxon>Roseinatronobacter</taxon>
    </lineage>
</organism>
<accession>A0ABT0M4T1</accession>
<keyword evidence="4" id="KW-1133">Transmembrane helix</keyword>
<evidence type="ECO:0000256" key="3">
    <source>
        <dbReference type="ARBA" id="ARBA00022692"/>
    </source>
</evidence>
<dbReference type="InterPro" id="IPR005331">
    <property type="entry name" value="Sulfotransferase"/>
</dbReference>
<dbReference type="Proteomes" id="UP001202550">
    <property type="component" value="Unassembled WGS sequence"/>
</dbReference>
<comment type="subcellular location">
    <subcellularLocation>
        <location evidence="1">Golgi apparatus membrane</location>
        <topology evidence="1">Single-pass type II membrane protein</topology>
    </subcellularLocation>
</comment>
<evidence type="ECO:0000313" key="8">
    <source>
        <dbReference type="EMBL" id="MCL1629395.1"/>
    </source>
</evidence>
<dbReference type="Pfam" id="PF03567">
    <property type="entry name" value="Sulfotransfer_2"/>
    <property type="match status" value="1"/>
</dbReference>
<keyword evidence="3" id="KW-0812">Transmembrane</keyword>
<keyword evidence="9" id="KW-1185">Reference proteome</keyword>